<dbReference type="Proteomes" id="UP000471031">
    <property type="component" value="Unassembled WGS sequence"/>
</dbReference>
<comment type="caution">
    <text evidence="4">The sequence shown here is derived from an EMBL/GenBank/DDBJ whole genome shotgun (WGS) entry which is preliminary data.</text>
</comment>
<feature type="transmembrane region" description="Helical" evidence="3">
    <location>
        <begin position="192"/>
        <end position="209"/>
    </location>
</feature>
<evidence type="ECO:0000313" key="5">
    <source>
        <dbReference type="Proteomes" id="UP000471031"/>
    </source>
</evidence>
<feature type="compositionally biased region" description="Low complexity" evidence="2">
    <location>
        <begin position="55"/>
        <end position="65"/>
    </location>
</feature>
<sequence length="329" mass="34716">MFSADNDTIDTPKRPACTLCGFHNGPLLPVQQGWICPQCAAEAGQPRTASPFGGTTPSALGSAAPPGGGMGGGGATATGDCALPGAAIPPGGPLPSGSPPPSSAPTPPNAAFYPGGNPGHPFPPGSYHYPPFAPLPQKRTTLQRLGFSLISLMPGVGQMYLGLMRRGVQLLALFWGLWALTDWNIFPDSFNFLLPVIVGYGFFDAYHLMQKRQAGLAVTDSDVIIFTWLVDTWQRRPGRMGVILLALSTLIILDTPLPHNGFLRYYEQYYSYLKSIVFGGIFGIGGLALLLRHRSRDESSSPAEPAVAPLAQPAAPAPEPASGEPSRPL</sequence>
<dbReference type="AlphaFoldDB" id="A0A845LJE2"/>
<feature type="region of interest" description="Disordered" evidence="2">
    <location>
        <begin position="299"/>
        <end position="329"/>
    </location>
</feature>
<keyword evidence="3" id="KW-0472">Membrane</keyword>
<name>A0A845LJE2_HELGE</name>
<dbReference type="EMBL" id="WXEX01000018">
    <property type="protein sequence ID" value="MZP44515.1"/>
    <property type="molecule type" value="Genomic_DNA"/>
</dbReference>
<organism evidence="4 5">
    <name type="scientific">Heliomicrobium gestii</name>
    <name type="common">Heliobacterium gestii</name>
    <dbReference type="NCBI Taxonomy" id="2699"/>
    <lineage>
        <taxon>Bacteria</taxon>
        <taxon>Bacillati</taxon>
        <taxon>Bacillota</taxon>
        <taxon>Clostridia</taxon>
        <taxon>Eubacteriales</taxon>
        <taxon>Heliobacteriaceae</taxon>
        <taxon>Heliomicrobium</taxon>
    </lineage>
</organism>
<feature type="region of interest" description="Disordered" evidence="2">
    <location>
        <begin position="45"/>
        <end position="117"/>
    </location>
</feature>
<keyword evidence="3" id="KW-1133">Transmembrane helix</keyword>
<feature type="transmembrane region" description="Helical" evidence="3">
    <location>
        <begin position="145"/>
        <end position="163"/>
    </location>
</feature>
<gene>
    <name evidence="4" type="ORF">GTO89_15900</name>
</gene>
<keyword evidence="3" id="KW-0812">Transmembrane</keyword>
<reference evidence="4 5" key="1">
    <citation type="submission" date="2020-01" db="EMBL/GenBank/DDBJ databases">
        <title>Whole genome sequence of Heliobacterium gestii DSM 11169.</title>
        <authorList>
            <person name="Kyndt J.A."/>
            <person name="Meyer T.E."/>
        </authorList>
    </citation>
    <scope>NUCLEOTIDE SEQUENCE [LARGE SCALE GENOMIC DNA]</scope>
    <source>
        <strain evidence="4 5">DSM 11169</strain>
    </source>
</reference>
<feature type="transmembrane region" description="Helical" evidence="3">
    <location>
        <begin position="240"/>
        <end position="257"/>
    </location>
</feature>
<evidence type="ECO:0000256" key="1">
    <source>
        <dbReference type="ARBA" id="ARBA00022723"/>
    </source>
</evidence>
<dbReference type="PROSITE" id="PS00202">
    <property type="entry name" value="RUBREDOXIN"/>
    <property type="match status" value="1"/>
</dbReference>
<dbReference type="RefSeq" id="WP_161263084.1">
    <property type="nucleotide sequence ID" value="NZ_JAFBDC010000019.1"/>
</dbReference>
<keyword evidence="5" id="KW-1185">Reference proteome</keyword>
<evidence type="ECO:0000313" key="4">
    <source>
        <dbReference type="EMBL" id="MZP44515.1"/>
    </source>
</evidence>
<keyword evidence="1" id="KW-0479">Metal-binding</keyword>
<feature type="transmembrane region" description="Helical" evidence="3">
    <location>
        <begin position="269"/>
        <end position="291"/>
    </location>
</feature>
<feature type="compositionally biased region" description="Gly residues" evidence="2">
    <location>
        <begin position="66"/>
        <end position="76"/>
    </location>
</feature>
<dbReference type="OrthoDB" id="82335at2"/>
<feature type="compositionally biased region" description="Low complexity" evidence="2">
    <location>
        <begin position="77"/>
        <end position="89"/>
    </location>
</feature>
<evidence type="ECO:0000256" key="3">
    <source>
        <dbReference type="SAM" id="Phobius"/>
    </source>
</evidence>
<feature type="compositionally biased region" description="Pro residues" evidence="2">
    <location>
        <begin position="90"/>
        <end position="108"/>
    </location>
</feature>
<accession>A0A845LJE2</accession>
<proteinExistence type="predicted"/>
<evidence type="ECO:0000256" key="2">
    <source>
        <dbReference type="SAM" id="MobiDB-lite"/>
    </source>
</evidence>
<dbReference type="GO" id="GO:0046872">
    <property type="term" value="F:metal ion binding"/>
    <property type="evidence" value="ECO:0007669"/>
    <property type="project" value="UniProtKB-KW"/>
</dbReference>
<feature type="compositionally biased region" description="Low complexity" evidence="2">
    <location>
        <begin position="302"/>
        <end position="329"/>
    </location>
</feature>
<dbReference type="InterPro" id="IPR018527">
    <property type="entry name" value="Rubredoxin_Fe_BS"/>
</dbReference>
<protein>
    <submittedName>
        <fullName evidence="4">Uncharacterized protein</fullName>
    </submittedName>
</protein>